<comment type="pathway">
    <text evidence="3">Sesquiterpene biosynthesis; trichothecene biosynthesis.</text>
</comment>
<dbReference type="InterPro" id="IPR024652">
    <property type="entry name" value="Trichodiene_synth"/>
</dbReference>
<comment type="catalytic activity">
    <reaction evidence="3">
        <text>(2E,6E)-farnesyl diphosphate = trichodiene + diphosphate</text>
        <dbReference type="Rhea" id="RHEA:12052"/>
        <dbReference type="ChEBI" id="CHEBI:15861"/>
        <dbReference type="ChEBI" id="CHEBI:33019"/>
        <dbReference type="ChEBI" id="CHEBI:175763"/>
        <dbReference type="EC" id="4.2.3.6"/>
    </reaction>
</comment>
<organism evidence="5 6">
    <name type="scientific">Penicillium digitatum (strain Pd1 / CECT 20795)</name>
    <name type="common">Green mold</name>
    <dbReference type="NCBI Taxonomy" id="1170230"/>
    <lineage>
        <taxon>Eukaryota</taxon>
        <taxon>Fungi</taxon>
        <taxon>Dikarya</taxon>
        <taxon>Ascomycota</taxon>
        <taxon>Pezizomycotina</taxon>
        <taxon>Eurotiomycetes</taxon>
        <taxon>Eurotiomycetidae</taxon>
        <taxon>Eurotiales</taxon>
        <taxon>Aspergillaceae</taxon>
        <taxon>Penicillium</taxon>
    </lineage>
</organism>
<dbReference type="PIRSF" id="PIRSF001388">
    <property type="entry name" value="TRI5"/>
    <property type="match status" value="1"/>
</dbReference>
<proteinExistence type="inferred from homology"/>
<evidence type="ECO:0000256" key="4">
    <source>
        <dbReference type="PIRSR" id="PIRSR001388-3"/>
    </source>
</evidence>
<dbReference type="OrthoDB" id="2998174at2759"/>
<feature type="binding site" evidence="4">
    <location>
        <position position="186"/>
    </location>
    <ligand>
        <name>Mg(2+)</name>
        <dbReference type="ChEBI" id="CHEBI:18420"/>
        <label>1</label>
    </ligand>
</feature>
<evidence type="ECO:0000256" key="3">
    <source>
        <dbReference type="PIRNR" id="PIRNR001388"/>
    </source>
</evidence>
<dbReference type="Proteomes" id="UP000009886">
    <property type="component" value="Unassembled WGS sequence"/>
</dbReference>
<dbReference type="GO" id="GO:0045482">
    <property type="term" value="F:trichodiene synthase activity"/>
    <property type="evidence" value="ECO:0007669"/>
    <property type="project" value="UniProtKB-UniRule"/>
</dbReference>
<dbReference type="UniPathway" id="UPA00267"/>
<evidence type="ECO:0000256" key="1">
    <source>
        <dbReference type="ARBA" id="ARBA00007946"/>
    </source>
</evidence>
<evidence type="ECO:0000313" key="6">
    <source>
        <dbReference type="Proteomes" id="UP000009886"/>
    </source>
</evidence>
<dbReference type="SUPFAM" id="SSF48576">
    <property type="entry name" value="Terpenoid synthases"/>
    <property type="match status" value="1"/>
</dbReference>
<dbReference type="EC" id="4.2.3.6" evidence="3"/>
<dbReference type="KEGG" id="pdp:PDIP_02860"/>
<dbReference type="InterPro" id="IPR008949">
    <property type="entry name" value="Isoprenoid_synthase_dom_sf"/>
</dbReference>
<evidence type="ECO:0000313" key="5">
    <source>
        <dbReference type="EMBL" id="EKV21809.1"/>
    </source>
</evidence>
<dbReference type="GO" id="GO:0016106">
    <property type="term" value="P:sesquiterpenoid biosynthetic process"/>
    <property type="evidence" value="ECO:0007669"/>
    <property type="project" value="UniProtKB-UniRule"/>
</dbReference>
<dbReference type="EMBL" id="AKCU01000024">
    <property type="protein sequence ID" value="EKV21809.1"/>
    <property type="molecule type" value="Genomic_DNA"/>
</dbReference>
<feature type="binding site" evidence="4">
    <location>
        <position position="102"/>
    </location>
    <ligand>
        <name>Mg(2+)</name>
        <dbReference type="ChEBI" id="CHEBI:18420"/>
        <label>1</label>
    </ligand>
</feature>
<keyword evidence="4" id="KW-0460">Magnesium</keyword>
<reference evidence="6" key="1">
    <citation type="journal article" date="2012" name="BMC Genomics">
        <title>Genome sequence of the necrotrophic fungus Penicillium digitatum, the main postharvest pathogen of citrus.</title>
        <authorList>
            <person name="Marcet-Houben M."/>
            <person name="Ballester A.-R."/>
            <person name="de la Fuente B."/>
            <person name="Harries E."/>
            <person name="Marcos J.F."/>
            <person name="Gonzalez-Candelas L."/>
            <person name="Gabaldon T."/>
        </authorList>
    </citation>
    <scope>NUCLEOTIDE SEQUENCE [LARGE SCALE GENOMIC DNA]</scope>
    <source>
        <strain evidence="6">Pd1 / CECT 20795</strain>
    </source>
</reference>
<dbReference type="Gene3D" id="1.10.600.10">
    <property type="entry name" value="Farnesyl Diphosphate Synthase"/>
    <property type="match status" value="1"/>
</dbReference>
<evidence type="ECO:0000256" key="2">
    <source>
        <dbReference type="ARBA" id="ARBA00023239"/>
    </source>
</evidence>
<gene>
    <name evidence="5" type="ORF">PDIP_02860</name>
</gene>
<comment type="caution">
    <text evidence="5">The sequence shown here is derived from an EMBL/GenBank/DDBJ whole genome shotgun (WGS) entry which is preliminary data.</text>
</comment>
<protein>
    <recommendedName>
        <fullName evidence="3">Trichodiene synthase</fullName>
        <ecNumber evidence="3">4.2.3.6</ecNumber>
    </recommendedName>
    <alternativeName>
        <fullName evidence="3">Sesquiterpene cyclase</fullName>
    </alternativeName>
</protein>
<sequence length="384" mass="43832">MTRQAFPFEDYLNSVVRFLDTMEYYDTNYTAEERVSKLHYVYTNTAKHLAHYDRQKQIKMSPNNLQALIQVTVAMVVYGWATVSENVMVDLSIHFTYVLILDNSTDDNPAKSLESFHNTMLAGLPQEHPWWQMVNNHFPLVLRHYGPYCGLTLIRSTADCSYSSSFPTTHVTDIVACKVFQRCLVEQHNFMGFPGSLNYPIVLRRMNPLGQCIGSSIFPKERFDENELFSEITAGIAEMENWMVSVTGLLSFYKEFDEPRDQANLVDNYAWSNKITPEGALENLTTDTIVDSEQLLAAFRDKDPRISQTLSTFCQGYVTWHLCDPRYRLEELHSFGGESTEVSAKFHNYLQSAKEAGSVDPEAWAYPSVASLAADDLAYWSDGL</sequence>
<feature type="binding site" evidence="4">
    <location>
        <position position="255"/>
    </location>
    <ligand>
        <name>Mg(2+)</name>
        <dbReference type="ChEBI" id="CHEBI:18420"/>
        <label>2</label>
    </ligand>
</feature>
<comment type="similarity">
    <text evidence="1 3">Belongs to the trichodiene synthase family.</text>
</comment>
<keyword evidence="2 3" id="KW-0456">Lyase</keyword>
<dbReference type="HOGENOM" id="CLU_733855_0_0_1"/>
<accession>K9GLQ3</accession>
<comment type="cofactor">
    <cofactor evidence="4">
        <name>Mg(2+)</name>
        <dbReference type="ChEBI" id="CHEBI:18420"/>
    </cofactor>
</comment>
<feature type="binding site" evidence="4">
    <location>
        <position position="251"/>
    </location>
    <ligand>
        <name>Mg(2+)</name>
        <dbReference type="ChEBI" id="CHEBI:18420"/>
        <label>2</label>
    </ligand>
</feature>
<dbReference type="Pfam" id="PF06330">
    <property type="entry name" value="TRI5"/>
    <property type="match status" value="1"/>
</dbReference>
<dbReference type="InterPro" id="IPR010458">
    <property type="entry name" value="TRI5_ascomyc"/>
</dbReference>
<dbReference type="AlphaFoldDB" id="K9GLQ3"/>
<feature type="binding site" evidence="4">
    <location>
        <position position="261"/>
    </location>
    <ligand>
        <name>Mg(2+)</name>
        <dbReference type="ChEBI" id="CHEBI:18420"/>
        <label>3</label>
    </ligand>
</feature>
<comment type="function">
    <text evidence="3">TS is a member of the terpene cyclase group of enzymes. It catalyzes the isomerization and cyclization of farnesyl pyro-phosphate to form trichodiene, the first cyclic intermediate in the biosynthetic pathway for trichothecenes. It serves to branch trichothecene biosynthesis from the isoprenoid pathway.</text>
</comment>
<name>K9GLQ3_PEND1</name>
<dbReference type="VEuPathDB" id="FungiDB:PDIP_02860"/>